<evidence type="ECO:0000313" key="3">
    <source>
        <dbReference type="Proteomes" id="UP000225972"/>
    </source>
</evidence>
<organism evidence="2 3">
    <name type="scientific">Pelagimonas phthalicica</name>
    <dbReference type="NCBI Taxonomy" id="1037362"/>
    <lineage>
        <taxon>Bacteria</taxon>
        <taxon>Pseudomonadati</taxon>
        <taxon>Pseudomonadota</taxon>
        <taxon>Alphaproteobacteria</taxon>
        <taxon>Rhodobacterales</taxon>
        <taxon>Roseobacteraceae</taxon>
        <taxon>Pelagimonas</taxon>
    </lineage>
</organism>
<evidence type="ECO:0008006" key="4">
    <source>
        <dbReference type="Google" id="ProtNLM"/>
    </source>
</evidence>
<proteinExistence type="predicted"/>
<dbReference type="Proteomes" id="UP000225972">
    <property type="component" value="Unassembled WGS sequence"/>
</dbReference>
<reference evidence="3" key="1">
    <citation type="submission" date="2017-05" db="EMBL/GenBank/DDBJ databases">
        <authorList>
            <person name="Rodrigo-Torres L."/>
            <person name="Arahal R. D."/>
            <person name="Lucena T."/>
        </authorList>
    </citation>
    <scope>NUCLEOTIDE SEQUENCE [LARGE SCALE GENOMIC DNA]</scope>
    <source>
        <strain evidence="3">CECT 8649</strain>
    </source>
</reference>
<name>A0A238JHJ2_9RHOB</name>
<evidence type="ECO:0000313" key="2">
    <source>
        <dbReference type="EMBL" id="SMX30130.1"/>
    </source>
</evidence>
<gene>
    <name evidence="2" type="ORF">TRP8649_04270</name>
</gene>
<evidence type="ECO:0000256" key="1">
    <source>
        <dbReference type="SAM" id="SignalP"/>
    </source>
</evidence>
<keyword evidence="3" id="KW-1185">Reference proteome</keyword>
<keyword evidence="1" id="KW-0732">Signal</keyword>
<dbReference type="AlphaFoldDB" id="A0A238JHJ2"/>
<accession>A0A238JHJ2</accession>
<feature type="chain" id="PRO_5013031545" description="DUF4157 domain-containing protein" evidence="1">
    <location>
        <begin position="16"/>
        <end position="236"/>
    </location>
</feature>
<dbReference type="OrthoDB" id="8686772at2"/>
<dbReference type="PROSITE" id="PS51257">
    <property type="entry name" value="PROKAR_LIPOPROTEIN"/>
    <property type="match status" value="1"/>
</dbReference>
<dbReference type="RefSeq" id="WP_099248917.1">
    <property type="nucleotide sequence ID" value="NZ_FXXP01000003.1"/>
</dbReference>
<protein>
    <recommendedName>
        <fullName evidence="4">DUF4157 domain-containing protein</fullName>
    </recommendedName>
</protein>
<sequence length="236" mass="26553">MFARLFLILSLLVLAACGRPLAPSETAYLQAIHGDQLDTGKMRIVDGHFAGSVTYQIPVRPRTTCQERIWPPQTKAKTVTVSPAATVLFNKTLYRKDLYSQDFMAGWPEQIDLFYAMLLAHEATHVWQWQNRARTGYHPLKALREHANSADPYLFDPDNTKSFLDYGYEQQGSIVEEYVCCRLLDPKAPRTARLRAMIAKEMPIDGLDRALGPGRVRLPWAGVQTEGICRGEGEAG</sequence>
<feature type="signal peptide" evidence="1">
    <location>
        <begin position="1"/>
        <end position="15"/>
    </location>
</feature>
<dbReference type="EMBL" id="FXXP01000003">
    <property type="protein sequence ID" value="SMX30130.1"/>
    <property type="molecule type" value="Genomic_DNA"/>
</dbReference>